<reference evidence="3 4" key="1">
    <citation type="submission" date="2016-12" db="EMBL/GenBank/DDBJ databases">
        <authorList>
            <person name="Song W.-J."/>
            <person name="Kurnit D.M."/>
        </authorList>
    </citation>
    <scope>NUCLEOTIDE SEQUENCE [LARGE SCALE GENOMIC DNA]</scope>
    <source>
        <strain evidence="3 4">DSM 43162</strain>
    </source>
</reference>
<feature type="transmembrane region" description="Helical" evidence="2">
    <location>
        <begin position="12"/>
        <end position="35"/>
    </location>
</feature>
<keyword evidence="2" id="KW-1133">Transmembrane helix</keyword>
<feature type="transmembrane region" description="Helical" evidence="2">
    <location>
        <begin position="115"/>
        <end position="140"/>
    </location>
</feature>
<evidence type="ECO:0000313" key="4">
    <source>
        <dbReference type="Proteomes" id="UP000184428"/>
    </source>
</evidence>
<evidence type="ECO:0000256" key="2">
    <source>
        <dbReference type="SAM" id="Phobius"/>
    </source>
</evidence>
<name>A0A1M7UZU9_9ACTN</name>
<dbReference type="EMBL" id="FRDM01000046">
    <property type="protein sequence ID" value="SHN88498.1"/>
    <property type="molecule type" value="Genomic_DNA"/>
</dbReference>
<feature type="region of interest" description="Disordered" evidence="1">
    <location>
        <begin position="356"/>
        <end position="376"/>
    </location>
</feature>
<evidence type="ECO:0000313" key="3">
    <source>
        <dbReference type="EMBL" id="SHN88498.1"/>
    </source>
</evidence>
<dbReference type="OrthoDB" id="5166738at2"/>
<dbReference type="RefSeq" id="WP_072920911.1">
    <property type="nucleotide sequence ID" value="NZ_FRDM01000046.1"/>
</dbReference>
<feature type="transmembrane region" description="Helical" evidence="2">
    <location>
        <begin position="47"/>
        <end position="64"/>
    </location>
</feature>
<dbReference type="Proteomes" id="UP000184428">
    <property type="component" value="Unassembled WGS sequence"/>
</dbReference>
<keyword evidence="2" id="KW-0472">Membrane</keyword>
<organism evidence="3 4">
    <name type="scientific">Geodermatophilus obscurus</name>
    <dbReference type="NCBI Taxonomy" id="1861"/>
    <lineage>
        <taxon>Bacteria</taxon>
        <taxon>Bacillati</taxon>
        <taxon>Actinomycetota</taxon>
        <taxon>Actinomycetes</taxon>
        <taxon>Geodermatophilales</taxon>
        <taxon>Geodermatophilaceae</taxon>
        <taxon>Geodermatophilus</taxon>
    </lineage>
</organism>
<dbReference type="AlphaFoldDB" id="A0A1M7UZU9"/>
<protein>
    <submittedName>
        <fullName evidence="3">Uncharacterized protein</fullName>
    </submittedName>
</protein>
<keyword evidence="2" id="KW-0812">Transmembrane</keyword>
<gene>
    <name evidence="3" type="ORF">SAMN05660350_04543</name>
</gene>
<sequence length="725" mass="78874">MGLLDVLSAADLQYKLIGLAFAVAGLILFTGSAVLLRKRWWCTHGRVGAVAAGAAGTLVGGYLFVMQYQAPDLAPSRLQPFPAWVPWACVVVASVVGAVLGWWSTAKYADFQVSWTAIGGRLVAGGLSVTLLFGGVQWWYTQQYKPGTIGATLTVTAELKEVSLPEEAMGGAPGSRLFEGDVVLKNDSGTTVQIVSSQYVAVRIRHDPRDLPEALNEVDQERLAASCFFEELAPVTDPECRSPYTVRRYGEFDEDDPNAGDDLSVHRSTVASSSAVLQLGPVAEDGTWVEPKESIRENVLIPVPDDGQDAYLETLELRVTLAVAKGDRLVLQRTGGHGPEMLPRTVMGIEEYHDYRRADGTGPTSAPSDGEAGTEKVPLPVRDAYYEELIERVEAPVLAPGAQRPPPSPHRIAYTRTLIEPSSAVRRLVYGDQAVNTVQVLTVRQYNEFGPLLEVENPYLVVCTAPAEKGETAESLEEVRRDPTLACPGHWFDFRDEDRRLTSWEQEYQELVKYREDMDAFYGLVFAASSDVAKLTGPNELIEQQPELSAAQHDLHNISDVFRKCAPVLAFVDAVTAFGDKLQQAFDRHSSEMDVPTGRPVVDGAPSLHEGVVAADTLASYLDEAQSWLKYCGTTGELADDVVTGSGADYCLQTADAKSEALLYARDLDVAVREHHEVMLRYESGSITAEKAMDLGTPSLVAGAAAADGYRRAEDAADRMVNSCR</sequence>
<accession>A0A1M7UZU9</accession>
<feature type="transmembrane region" description="Helical" evidence="2">
    <location>
        <begin position="84"/>
        <end position="103"/>
    </location>
</feature>
<proteinExistence type="predicted"/>
<evidence type="ECO:0000256" key="1">
    <source>
        <dbReference type="SAM" id="MobiDB-lite"/>
    </source>
</evidence>